<feature type="domain" description="PAC" evidence="8">
    <location>
        <begin position="243"/>
        <end position="297"/>
    </location>
</feature>
<dbReference type="SMART" id="SM00086">
    <property type="entry name" value="PAC"/>
    <property type="match status" value="1"/>
</dbReference>
<dbReference type="InterPro" id="IPR035965">
    <property type="entry name" value="PAS-like_dom_sf"/>
</dbReference>
<dbReference type="PANTHER" id="PTHR47429">
    <property type="entry name" value="PROTEIN TWIN LOV 1"/>
    <property type="match status" value="1"/>
</dbReference>
<accession>A0A126X3B4</accession>
<dbReference type="PANTHER" id="PTHR47429:SF2">
    <property type="entry name" value="PROTEIN TWIN LOV 1"/>
    <property type="match status" value="1"/>
</dbReference>
<proteinExistence type="evidence at transcript level"/>
<keyword evidence="6" id="KW-0675">Receptor</keyword>
<keyword evidence="3" id="KW-0285">Flavoprotein</keyword>
<evidence type="ECO:0000313" key="9">
    <source>
        <dbReference type="EMBL" id="AML79177.1"/>
    </source>
</evidence>
<evidence type="ECO:0000256" key="7">
    <source>
        <dbReference type="SAM" id="MobiDB-lite"/>
    </source>
</evidence>
<dbReference type="Gene3D" id="3.30.450.20">
    <property type="entry name" value="PAS domain"/>
    <property type="match status" value="1"/>
</dbReference>
<evidence type="ECO:0000256" key="1">
    <source>
        <dbReference type="ARBA" id="ARBA00022543"/>
    </source>
</evidence>
<dbReference type="FunFam" id="3.30.450.20:FF:000135">
    <property type="entry name" value="Ptaureo1a lov2 domain"/>
    <property type="match status" value="1"/>
</dbReference>
<dbReference type="PROSITE" id="PS50113">
    <property type="entry name" value="PAC"/>
    <property type="match status" value="1"/>
</dbReference>
<keyword evidence="2" id="KW-0716">Sensory transduction</keyword>
<evidence type="ECO:0000256" key="5">
    <source>
        <dbReference type="ARBA" id="ARBA00022991"/>
    </source>
</evidence>
<feature type="region of interest" description="Disordered" evidence="7">
    <location>
        <begin position="88"/>
        <end position="109"/>
    </location>
</feature>
<dbReference type="AlphaFoldDB" id="A0A126X3B4"/>
<name>A0A126X3B4_9BRYO</name>
<dbReference type="NCBIfam" id="TIGR00229">
    <property type="entry name" value="sensory_box"/>
    <property type="match status" value="1"/>
</dbReference>
<keyword evidence="4" id="KW-0288">FMN</keyword>
<dbReference type="InterPro" id="IPR000014">
    <property type="entry name" value="PAS"/>
</dbReference>
<feature type="compositionally biased region" description="Basic and acidic residues" evidence="7">
    <location>
        <begin position="134"/>
        <end position="146"/>
    </location>
</feature>
<dbReference type="EMBL" id="KU701596">
    <property type="protein sequence ID" value="AML79177.1"/>
    <property type="molecule type" value="mRNA"/>
</dbReference>
<dbReference type="GO" id="GO:0005634">
    <property type="term" value="C:nucleus"/>
    <property type="evidence" value="ECO:0007669"/>
    <property type="project" value="TreeGrafter"/>
</dbReference>
<evidence type="ECO:0000259" key="8">
    <source>
        <dbReference type="PROSITE" id="PS50113"/>
    </source>
</evidence>
<evidence type="ECO:0000256" key="6">
    <source>
        <dbReference type="ARBA" id="ARBA00023170"/>
    </source>
</evidence>
<evidence type="ECO:0000256" key="2">
    <source>
        <dbReference type="ARBA" id="ARBA00022606"/>
    </source>
</evidence>
<dbReference type="Pfam" id="PF13426">
    <property type="entry name" value="PAS_9"/>
    <property type="match status" value="1"/>
</dbReference>
<reference evidence="9" key="1">
    <citation type="journal article" date="2016" name="Proc. Natl. Acad. Sci. U.S.A.">
        <title>Functional and topological diversity of LOV domain photoreceptors.</title>
        <authorList>
            <person name="Glantz S.T."/>
            <person name="Carpenter E.J."/>
            <person name="Melkonian M."/>
            <person name="Gardner K.H."/>
            <person name="Boyden E.S."/>
            <person name="Wong G.K."/>
            <person name="Chow B.Y."/>
        </authorList>
    </citation>
    <scope>NUCLEOTIDE SEQUENCE</scope>
    <source>
        <strain evidence="9">WNGH_2002835</strain>
    </source>
</reference>
<keyword evidence="5" id="KW-0157">Chromophore</keyword>
<dbReference type="SUPFAM" id="SSF55785">
    <property type="entry name" value="PYP-like sensor domain (PAS domain)"/>
    <property type="match status" value="1"/>
</dbReference>
<keyword evidence="1" id="KW-0600">Photoreceptor protein</keyword>
<dbReference type="InterPro" id="IPR000700">
    <property type="entry name" value="PAS-assoc_C"/>
</dbReference>
<protein>
    <submittedName>
        <fullName evidence="9">Putative LOV domain-containing protein</fullName>
    </submittedName>
</protein>
<dbReference type="GO" id="GO:0009881">
    <property type="term" value="F:photoreceptor activity"/>
    <property type="evidence" value="ECO:0007669"/>
    <property type="project" value="UniProtKB-KW"/>
</dbReference>
<dbReference type="InterPro" id="IPR001610">
    <property type="entry name" value="PAC"/>
</dbReference>
<organism evidence="9">
    <name type="scientific">Aulacomnium heterostichum</name>
    <dbReference type="NCBI Taxonomy" id="171832"/>
    <lineage>
        <taxon>Eukaryota</taxon>
        <taxon>Viridiplantae</taxon>
        <taxon>Streptophyta</taxon>
        <taxon>Embryophyta</taxon>
        <taxon>Bryophyta</taxon>
        <taxon>Bryophytina</taxon>
        <taxon>Bryopsida</taxon>
        <taxon>Bryidae</taxon>
        <taxon>Bryanae</taxon>
        <taxon>Rhizogoniales</taxon>
        <taxon>Aulacomniaceae</taxon>
        <taxon>Aulacomnium</taxon>
    </lineage>
</organism>
<dbReference type="CDD" id="cd00130">
    <property type="entry name" value="PAS"/>
    <property type="match status" value="1"/>
</dbReference>
<evidence type="ECO:0000256" key="4">
    <source>
        <dbReference type="ARBA" id="ARBA00022643"/>
    </source>
</evidence>
<evidence type="ECO:0000256" key="3">
    <source>
        <dbReference type="ARBA" id="ARBA00022630"/>
    </source>
</evidence>
<sequence length="329" mass="36684">MCIGMQAEVSKHTEGCRQMALRPNGLSASLIRYESRQIDQAADAVTEIVGAFPKTPLSVTPQADVGGDDCYHPNPLANSRKYQDLQPGYTRGDSRAAEPCPGPCPEAKIVPRPRRRRILGLKLMSWLGFATKTSSERREEHDDAMELRMSSSSSGDDDDKKERALVIRRAFDLGTSLERIEKNFVITDPRLPDNPIIFASDQFLELTEYAREDVLGRNCRFLQGPETDPATVREIKDAIAECRDVTVQLLNYTKSGTPFWNLFHLQAVRDPKGDLQYFIGVQLNPEERLSDQIEREGAKLVQQTAIAVDDAVRELPDANLVSSTAPSPI</sequence>
<feature type="region of interest" description="Disordered" evidence="7">
    <location>
        <begin position="134"/>
        <end position="160"/>
    </location>
</feature>
<dbReference type="GO" id="GO:0009637">
    <property type="term" value="P:response to blue light"/>
    <property type="evidence" value="ECO:0007669"/>
    <property type="project" value="UniProtKB-ARBA"/>
</dbReference>